<dbReference type="InterPro" id="IPR036390">
    <property type="entry name" value="WH_DNA-bd_sf"/>
</dbReference>
<dbReference type="RefSeq" id="WP_344883232.1">
    <property type="nucleotide sequence ID" value="NZ_BAABAL010000019.1"/>
</dbReference>
<evidence type="ECO:0000256" key="1">
    <source>
        <dbReference type="SAM" id="MobiDB-lite"/>
    </source>
</evidence>
<feature type="region of interest" description="Disordered" evidence="1">
    <location>
        <begin position="34"/>
        <end position="73"/>
    </location>
</feature>
<dbReference type="Proteomes" id="UP001501747">
    <property type="component" value="Unassembled WGS sequence"/>
</dbReference>
<dbReference type="PANTHER" id="PTHR10948:SF23">
    <property type="entry name" value="TRANSPOSASE INSI FOR INSERTION SEQUENCE ELEMENT IS30A-RELATED"/>
    <property type="match status" value="1"/>
</dbReference>
<evidence type="ECO:0000313" key="5">
    <source>
        <dbReference type="Proteomes" id="UP001501747"/>
    </source>
</evidence>
<evidence type="ECO:0008006" key="6">
    <source>
        <dbReference type="Google" id="ProtNLM"/>
    </source>
</evidence>
<proteinExistence type="predicted"/>
<dbReference type="InterPro" id="IPR025246">
    <property type="entry name" value="IS30-like_HTH"/>
</dbReference>
<organism evidence="4 5">
    <name type="scientific">Allokutzneria multivorans</name>
    <dbReference type="NCBI Taxonomy" id="1142134"/>
    <lineage>
        <taxon>Bacteria</taxon>
        <taxon>Bacillati</taxon>
        <taxon>Actinomycetota</taxon>
        <taxon>Actinomycetes</taxon>
        <taxon>Pseudonocardiales</taxon>
        <taxon>Pseudonocardiaceae</taxon>
        <taxon>Allokutzneria</taxon>
    </lineage>
</organism>
<dbReference type="Pfam" id="PF12802">
    <property type="entry name" value="MarR_2"/>
    <property type="match status" value="1"/>
</dbReference>
<dbReference type="InterPro" id="IPR051917">
    <property type="entry name" value="Transposase-Integrase"/>
</dbReference>
<sequence length="312" mass="33528">MPGGRLSDQEREQIATGLADGLGFAEIARQLGRPTSTVSREVARNGGAAEYRAEQASTSTSARARRRKPVFAPAVSPVADQHGRDARSMIDFTGRFVELMVRTGVPRMAARVLTALVTADSGSLTAAELVRQLAVSPASVSKSVTYLEGLELLRRERAGARGRERYLIDDDVWLQTWMTSARTNQMLAETAQRGVEVFDRSTPTGARLEKMARFFAQLSDDMTGGGLTESVVRDVLTVLAALVHAARPLTIAELSTALDWSPERVVEALRNADQRPDLAGAVGVLRLENGAYAAGAAPDRLTPAQRDALGNS</sequence>
<evidence type="ECO:0000313" key="4">
    <source>
        <dbReference type="EMBL" id="GAA4030319.1"/>
    </source>
</evidence>
<dbReference type="Pfam" id="PF13936">
    <property type="entry name" value="HTH_38"/>
    <property type="match status" value="1"/>
</dbReference>
<dbReference type="EMBL" id="BAABAL010000019">
    <property type="protein sequence ID" value="GAA4030319.1"/>
    <property type="molecule type" value="Genomic_DNA"/>
</dbReference>
<dbReference type="InterPro" id="IPR036388">
    <property type="entry name" value="WH-like_DNA-bd_sf"/>
</dbReference>
<reference evidence="5" key="1">
    <citation type="journal article" date="2019" name="Int. J. Syst. Evol. Microbiol.">
        <title>The Global Catalogue of Microorganisms (GCM) 10K type strain sequencing project: providing services to taxonomists for standard genome sequencing and annotation.</title>
        <authorList>
            <consortium name="The Broad Institute Genomics Platform"/>
            <consortium name="The Broad Institute Genome Sequencing Center for Infectious Disease"/>
            <person name="Wu L."/>
            <person name="Ma J."/>
        </authorList>
    </citation>
    <scope>NUCLEOTIDE SEQUENCE [LARGE SCALE GENOMIC DNA]</scope>
    <source>
        <strain evidence="5">JCM 17342</strain>
    </source>
</reference>
<dbReference type="PANTHER" id="PTHR10948">
    <property type="entry name" value="TRANSPOSASE"/>
    <property type="match status" value="1"/>
</dbReference>
<feature type="domain" description="HTH marR-type" evidence="2">
    <location>
        <begin position="104"/>
        <end position="163"/>
    </location>
</feature>
<dbReference type="InterPro" id="IPR000835">
    <property type="entry name" value="HTH_MarR-typ"/>
</dbReference>
<accession>A0ABP7TTK3</accession>
<dbReference type="SUPFAM" id="SSF46785">
    <property type="entry name" value="Winged helix' DNA-binding domain"/>
    <property type="match status" value="1"/>
</dbReference>
<comment type="caution">
    <text evidence="4">The sequence shown here is derived from an EMBL/GenBank/DDBJ whole genome shotgun (WGS) entry which is preliminary data.</text>
</comment>
<keyword evidence="5" id="KW-1185">Reference proteome</keyword>
<name>A0ABP7TTK3_9PSEU</name>
<feature type="domain" description="Transposase IS30-like HTH" evidence="3">
    <location>
        <begin position="5"/>
        <end position="45"/>
    </location>
</feature>
<protein>
    <recommendedName>
        <fullName evidence="6">MarR family protein</fullName>
    </recommendedName>
</protein>
<evidence type="ECO:0000259" key="2">
    <source>
        <dbReference type="Pfam" id="PF12802"/>
    </source>
</evidence>
<evidence type="ECO:0000259" key="3">
    <source>
        <dbReference type="Pfam" id="PF13936"/>
    </source>
</evidence>
<dbReference type="Gene3D" id="1.10.10.10">
    <property type="entry name" value="Winged helix-like DNA-binding domain superfamily/Winged helix DNA-binding domain"/>
    <property type="match status" value="1"/>
</dbReference>
<gene>
    <name evidence="4" type="ORF">GCM10022247_64260</name>
</gene>